<feature type="compositionally biased region" description="Pro residues" evidence="1">
    <location>
        <begin position="180"/>
        <end position="189"/>
    </location>
</feature>
<accession>A0A0K2TEM2</accession>
<gene>
    <name evidence="3" type="primary">CSP16</name>
</gene>
<name>A0A0K2TEM2_LEPSM</name>
<dbReference type="PANTHER" id="PTHR11257">
    <property type="entry name" value="CHEMOSENSORY PROTEIN-RELATED"/>
    <property type="match status" value="1"/>
</dbReference>
<sequence length="322" mass="35770">MILSQIKFFVLLLTLRYGAAFSDNPLSSSGWTPVVGSKLVDLPTGYIEEPQRPVKIAQEGVPNESRIGIVEESAPQSLESGITPQRGEIIREEEIQASLSLGGRNNIQFQTKPASVSDVEPFIIYPEGTFTSSSTSPPIRTTSLPPPTEPPFTGRPVLRPRHPLRQRQRPNLVPSRSREAPPPPPPPQQIPQGLPQRPRFPPPSRQRPPIRHNRPPIRGPPPPKKGISLPGIGSSIQCFTEDVAADYRLSDKNYMQSQIKCVLNEGPCDKIGGAIKRLAPEIFRGRCPHPCNPCKKKQIQKIMARVSKEYPYEWAQMIKVFG</sequence>
<dbReference type="PANTHER" id="PTHR11257:SF11">
    <property type="entry name" value="CHEMOSENSORY PROTEIN 17"/>
    <property type="match status" value="1"/>
</dbReference>
<dbReference type="OrthoDB" id="6355718at2759"/>
<feature type="chain" id="PRO_5005487689" evidence="2">
    <location>
        <begin position="21"/>
        <end position="322"/>
    </location>
</feature>
<evidence type="ECO:0000256" key="1">
    <source>
        <dbReference type="SAM" id="MobiDB-lite"/>
    </source>
</evidence>
<dbReference type="Pfam" id="PF03392">
    <property type="entry name" value="OS-D"/>
    <property type="match status" value="1"/>
</dbReference>
<reference evidence="3" key="1">
    <citation type="submission" date="2014-05" db="EMBL/GenBank/DDBJ databases">
        <authorList>
            <person name="Chronopoulou M."/>
        </authorList>
    </citation>
    <scope>NUCLEOTIDE SEQUENCE</scope>
    <source>
        <tissue evidence="3">Whole organism</tissue>
    </source>
</reference>
<protein>
    <submittedName>
        <fullName evidence="3">Chemosensory protein 16 [Bombyx mori]</fullName>
    </submittedName>
</protein>
<dbReference type="AlphaFoldDB" id="A0A0K2TEM2"/>
<proteinExistence type="predicted"/>
<feature type="compositionally biased region" description="Low complexity" evidence="1">
    <location>
        <begin position="131"/>
        <end position="143"/>
    </location>
</feature>
<dbReference type="SUPFAM" id="SSF100910">
    <property type="entry name" value="Chemosensory protein Csp2"/>
    <property type="match status" value="1"/>
</dbReference>
<dbReference type="InterPro" id="IPR005055">
    <property type="entry name" value="A10/PebIII"/>
</dbReference>
<dbReference type="EMBL" id="HACA01006954">
    <property type="protein sequence ID" value="CDW24315.1"/>
    <property type="molecule type" value="Transcribed_RNA"/>
</dbReference>
<dbReference type="InterPro" id="IPR036682">
    <property type="entry name" value="OS_D_A10/PebIII_sf"/>
</dbReference>
<feature type="signal peptide" evidence="2">
    <location>
        <begin position="1"/>
        <end position="20"/>
    </location>
</feature>
<evidence type="ECO:0000313" key="3">
    <source>
        <dbReference type="EMBL" id="CDW24315.1"/>
    </source>
</evidence>
<feature type="region of interest" description="Disordered" evidence="1">
    <location>
        <begin position="127"/>
        <end position="229"/>
    </location>
</feature>
<evidence type="ECO:0000256" key="2">
    <source>
        <dbReference type="SAM" id="SignalP"/>
    </source>
</evidence>
<keyword evidence="2" id="KW-0732">Signal</keyword>
<dbReference type="Gene3D" id="1.10.2080.10">
    <property type="entry name" value="Insect odorant-binding protein A10/Ejaculatory bulb-specific protein 3"/>
    <property type="match status" value="1"/>
</dbReference>
<feature type="compositionally biased region" description="Basic residues" evidence="1">
    <location>
        <begin position="158"/>
        <end position="168"/>
    </location>
</feature>
<organism evidence="3">
    <name type="scientific">Lepeophtheirus salmonis</name>
    <name type="common">Salmon louse</name>
    <name type="synonym">Caligus salmonis</name>
    <dbReference type="NCBI Taxonomy" id="72036"/>
    <lineage>
        <taxon>Eukaryota</taxon>
        <taxon>Metazoa</taxon>
        <taxon>Ecdysozoa</taxon>
        <taxon>Arthropoda</taxon>
        <taxon>Crustacea</taxon>
        <taxon>Multicrustacea</taxon>
        <taxon>Hexanauplia</taxon>
        <taxon>Copepoda</taxon>
        <taxon>Siphonostomatoida</taxon>
        <taxon>Caligidae</taxon>
        <taxon>Lepeophtheirus</taxon>
    </lineage>
</organism>